<comment type="similarity">
    <text evidence="1">Belongs to the GSP E family.</text>
</comment>
<accession>A0A0E3LDM6</accession>
<proteinExistence type="inferred from homology"/>
<evidence type="ECO:0000313" key="4">
    <source>
        <dbReference type="EMBL" id="AKB37536.1"/>
    </source>
</evidence>
<dbReference type="AlphaFoldDB" id="A0A0E3LDM6"/>
<dbReference type="Gene3D" id="1.10.390.40">
    <property type="match status" value="1"/>
</dbReference>
<name>A0A0E3LDM6_9EURY</name>
<keyword evidence="4" id="KW-0282">Flagellum</keyword>
<feature type="region of interest" description="Disordered" evidence="2">
    <location>
        <begin position="32"/>
        <end position="63"/>
    </location>
</feature>
<sequence length="621" mass="70038">MVDFGAGAGKFFKKKVPAAQEVSASSDIAEAVDPSKNGLTKPVEPEASEKIIKPGIPSPQKKKPKFSLKNLFKMGRDKKGEASETESIVLDTDIGEVEVNLKKGARKLLNPGFDDSEDPGFDPGEISTPKYGVSFRDIDVTYEVKAPFQYARVHFNGEELVHEGVEPPMSKGEQEYLGIIEKAFERMSSSEILIVDETKRMKALEDRFLLILRIYRLELTWFQKDKLFYYLMKKYMGYGKIDILMNEPYVEDITCNGPGTYIYINHRFYGSIKSDITFEEVELNNFVMKIAQISGRHISLLQPIRDATLPDGSRANLTLGREVTKKGSTFTIRRFKSNPISCVDLMKYKTFDSLMLAYLWIIIERKRSILAAGGTASGKTTTLNALGIFIPHEYKIVSIEDTAELNLMHPNWTQSVTRIGFGGNEGGGKAKGDIELYDLLKAALRQRPEYIFVGEVRGEEASTLFQAISVGHPCMGTIHAGSIQELLSRVESEPMNVPRNLFASLDVVIFNAMVKHGEHFIRRVMRIVEIVELDPEKGDLVTNPVFKWDAADDTYEFNGSSAMFADIEEEFGIPEEELVEEMYTRARVLEWLHENDIVDYAKVASAVKDYVRMQNAQEDKK</sequence>
<evidence type="ECO:0000256" key="1">
    <source>
        <dbReference type="ARBA" id="ARBA00006611"/>
    </source>
</evidence>
<dbReference type="Pfam" id="PF00437">
    <property type="entry name" value="T2SSE"/>
    <property type="match status" value="1"/>
</dbReference>
<dbReference type="SUPFAM" id="SSF52540">
    <property type="entry name" value="P-loop containing nucleoside triphosphate hydrolases"/>
    <property type="match status" value="1"/>
</dbReference>
<dbReference type="EMBL" id="CP009508">
    <property type="protein sequence ID" value="AKB37536.1"/>
    <property type="molecule type" value="Genomic_DNA"/>
</dbReference>
<keyword evidence="4" id="KW-0969">Cilium</keyword>
<dbReference type="RefSeq" id="WP_048183970.1">
    <property type="nucleotide sequence ID" value="NZ_CP009508.1"/>
</dbReference>
<feature type="domain" description="Bacterial type II secretion system protein E" evidence="3">
    <location>
        <begin position="298"/>
        <end position="515"/>
    </location>
</feature>
<dbReference type="PATRIC" id="fig|1434118.4.peg.3824"/>
<feature type="compositionally biased region" description="Basic and acidic residues" evidence="2">
    <location>
        <begin position="43"/>
        <end position="52"/>
    </location>
</feature>
<protein>
    <submittedName>
        <fullName evidence="4">Flagella-related protein FlaI</fullName>
    </submittedName>
</protein>
<organism evidence="4 5">
    <name type="scientific">Methanosarcina siciliae C2J</name>
    <dbReference type="NCBI Taxonomy" id="1434118"/>
    <lineage>
        <taxon>Archaea</taxon>
        <taxon>Methanobacteriati</taxon>
        <taxon>Methanobacteriota</taxon>
        <taxon>Stenosarchaea group</taxon>
        <taxon>Methanomicrobia</taxon>
        <taxon>Methanosarcinales</taxon>
        <taxon>Methanosarcinaceae</taxon>
        <taxon>Methanosarcina</taxon>
    </lineage>
</organism>
<dbReference type="InterPro" id="IPR001482">
    <property type="entry name" value="T2SS/T4SS_dom"/>
</dbReference>
<dbReference type="STRING" id="1434118.MSSAC_2946"/>
<dbReference type="PANTHER" id="PTHR30486">
    <property type="entry name" value="TWITCHING MOTILITY PROTEIN PILT"/>
    <property type="match status" value="1"/>
</dbReference>
<dbReference type="InterPro" id="IPR027417">
    <property type="entry name" value="P-loop_NTPase"/>
</dbReference>
<dbReference type="HOGENOM" id="CLU_005379_2_0_2"/>
<dbReference type="PANTHER" id="PTHR30486:SF6">
    <property type="entry name" value="TYPE IV PILUS RETRACTATION ATPASE PILT"/>
    <property type="match status" value="1"/>
</dbReference>
<evidence type="ECO:0000259" key="3">
    <source>
        <dbReference type="Pfam" id="PF00437"/>
    </source>
</evidence>
<dbReference type="GO" id="GO:0016887">
    <property type="term" value="F:ATP hydrolysis activity"/>
    <property type="evidence" value="ECO:0007669"/>
    <property type="project" value="InterPro"/>
</dbReference>
<dbReference type="Proteomes" id="UP000033123">
    <property type="component" value="Chromosome"/>
</dbReference>
<evidence type="ECO:0000256" key="2">
    <source>
        <dbReference type="SAM" id="MobiDB-lite"/>
    </source>
</evidence>
<gene>
    <name evidence="4" type="ORF">MSSAC_2946</name>
</gene>
<dbReference type="CDD" id="cd01130">
    <property type="entry name" value="VirB11-like_ATPase"/>
    <property type="match status" value="1"/>
</dbReference>
<reference evidence="4 5" key="1">
    <citation type="submission" date="2014-07" db="EMBL/GenBank/DDBJ databases">
        <title>Methanogenic archaea and the global carbon cycle.</title>
        <authorList>
            <person name="Henriksen J.R."/>
            <person name="Luke J."/>
            <person name="Reinhart S."/>
            <person name="Benedict M.N."/>
            <person name="Youngblut N.D."/>
            <person name="Metcalf M.E."/>
            <person name="Whitaker R.J."/>
            <person name="Metcalf W.W."/>
        </authorList>
    </citation>
    <scope>NUCLEOTIDE SEQUENCE [LARGE SCALE GENOMIC DNA]</scope>
    <source>
        <strain evidence="4 5">C2J</strain>
    </source>
</reference>
<dbReference type="GeneID" id="24872612"/>
<evidence type="ECO:0000313" key="5">
    <source>
        <dbReference type="Proteomes" id="UP000033123"/>
    </source>
</evidence>
<dbReference type="InterPro" id="IPR050921">
    <property type="entry name" value="T4SS_GSP_E_ATPase"/>
</dbReference>
<dbReference type="Gene3D" id="3.30.450.370">
    <property type="match status" value="1"/>
</dbReference>
<dbReference type="KEGG" id="msj:MSSAC_2946"/>
<keyword evidence="4" id="KW-0966">Cell projection</keyword>
<dbReference type="Gene3D" id="3.40.50.300">
    <property type="entry name" value="P-loop containing nucleotide triphosphate hydrolases"/>
    <property type="match status" value="1"/>
</dbReference>